<dbReference type="AlphaFoldDB" id="A0AAJ5ND55"/>
<keyword evidence="3" id="KW-1185">Reference proteome</keyword>
<sequence length="143" mass="15244">MKNQKRCCYSALCALAAAMLAGCGPAEQQAAASLQRAQAALERAKVQTVRFKPLVEADAISRQLDLKFATVEASIAGRIDQALVIEDTLVSSGDSQPMARIQPIDPIYVDVRQPATSLESLRGALATQPEASGNGLSRWFDIA</sequence>
<name>A0AAJ5ND55_9BURK</name>
<dbReference type="GO" id="GO:0046677">
    <property type="term" value="P:response to antibiotic"/>
    <property type="evidence" value="ECO:0007669"/>
    <property type="project" value="TreeGrafter"/>
</dbReference>
<feature type="signal peptide" evidence="1">
    <location>
        <begin position="1"/>
        <end position="26"/>
    </location>
</feature>
<evidence type="ECO:0000313" key="2">
    <source>
        <dbReference type="EMBL" id="VBB16328.1"/>
    </source>
</evidence>
<dbReference type="PROSITE" id="PS51257">
    <property type="entry name" value="PROKAR_LIPOPROTEIN"/>
    <property type="match status" value="1"/>
</dbReference>
<dbReference type="PANTHER" id="PTHR30158">
    <property type="entry name" value="ACRA/E-RELATED COMPONENT OF DRUG EFFLUX TRANSPORTER"/>
    <property type="match status" value="1"/>
</dbReference>
<dbReference type="EMBL" id="LR025743">
    <property type="protein sequence ID" value="VBB16328.1"/>
    <property type="molecule type" value="Genomic_DNA"/>
</dbReference>
<dbReference type="Gene3D" id="1.10.287.470">
    <property type="entry name" value="Helix hairpin bin"/>
    <property type="match status" value="1"/>
</dbReference>
<keyword evidence="2" id="KW-0449">Lipoprotein</keyword>
<dbReference type="PANTHER" id="PTHR30158:SF24">
    <property type="entry name" value="HLYD FAMILY SECRETION PROTEIN"/>
    <property type="match status" value="1"/>
</dbReference>
<evidence type="ECO:0000256" key="1">
    <source>
        <dbReference type="SAM" id="SignalP"/>
    </source>
</evidence>
<accession>A0AAJ5ND55</accession>
<gene>
    <name evidence="2" type="primary">mexA_2</name>
    <name evidence="2" type="ORF">BSTAB16_6531</name>
</gene>
<dbReference type="SUPFAM" id="SSF111369">
    <property type="entry name" value="HlyD-like secretion proteins"/>
    <property type="match status" value="1"/>
</dbReference>
<organism evidence="2 3">
    <name type="scientific">Burkholderia stabilis</name>
    <dbReference type="NCBI Taxonomy" id="95485"/>
    <lineage>
        <taxon>Bacteria</taxon>
        <taxon>Pseudomonadati</taxon>
        <taxon>Pseudomonadota</taxon>
        <taxon>Betaproteobacteria</taxon>
        <taxon>Burkholderiales</taxon>
        <taxon>Burkholderiaceae</taxon>
        <taxon>Burkholderia</taxon>
        <taxon>Burkholderia cepacia complex</taxon>
    </lineage>
</organism>
<dbReference type="GO" id="GO:0005886">
    <property type="term" value="C:plasma membrane"/>
    <property type="evidence" value="ECO:0007669"/>
    <property type="project" value="TreeGrafter"/>
</dbReference>
<dbReference type="Proteomes" id="UP000268684">
    <property type="component" value="Chromosome II"/>
</dbReference>
<reference evidence="2 3" key="1">
    <citation type="submission" date="2017-11" db="EMBL/GenBank/DDBJ databases">
        <authorList>
            <person name="Seth-Smith MB H."/>
        </authorList>
    </citation>
    <scope>NUCLEOTIDE SEQUENCE [LARGE SCALE GENOMIC DNA]</scope>
    <source>
        <strain evidence="2">E</strain>
    </source>
</reference>
<feature type="chain" id="PRO_5042521753" evidence="1">
    <location>
        <begin position="27"/>
        <end position="143"/>
    </location>
</feature>
<keyword evidence="1" id="KW-0732">Signal</keyword>
<protein>
    <submittedName>
        <fullName evidence="2">Multidrug resistance protein mexA,periplasmic multidrug efflux lipoprotein,efflux transporter, RND family, MFP subunit</fullName>
    </submittedName>
</protein>
<evidence type="ECO:0000313" key="3">
    <source>
        <dbReference type="Proteomes" id="UP000268684"/>
    </source>
</evidence>
<proteinExistence type="predicted"/>